<proteinExistence type="predicted"/>
<feature type="compositionally biased region" description="Polar residues" evidence="1">
    <location>
        <begin position="233"/>
        <end position="248"/>
    </location>
</feature>
<sequence>MMEGELEPGVKPLSYKVKAASRESPPSQKASQILELDLRSHWSTGTNTKEWILLELDEPCLLSHIRIYNKSVLEWEIAVGLRFKPESFTRVRPRCEAPRREIMYHMNYTPCRYVRISCLRGNPIAVFFIQLIGVPVVGLEPEFQPVVTHLLPQIIAHKHDIHDMHLQLLQDMTKKLVVFLPQLEVDLSGFTDDSEANLHFLAMLTGPLYPILYILNDRETTRSLSFMPDSEVSKSSQPSALTVSSNFEPQRSCNTSSFSTATGSTAFRADAVFMLLRKAYRDTDLSVVCKMASRMLRRLIEPVVGQQTTITTISETPSEDKTAKLVPVNHFSIVDYSGLFGEEFHLPDDEWDCSYFNILDLRAVEEGILQVLYACASQPALCHKLAENSSEFWSALPLVQALLPALRPSGNSIDYLDESFSAWRQPFVQQALSQIVMTTSSSVYRPLLHATAGYLSSFSQSHVKAACVLIDLCSSVFAPWMTHVIAKVDLVLELLEDLLGIIHSASCSLSHARAALKCILLALSGHMDDLLGRFKDVKLRILFLLEMLEPFLDPVLIIFKSTIAFEDVSLKIPEKDQDCNIALNVIRTAIRKPAVLPSLEYEWRSGSVTPRALLSVLEPRLQLPAEVDSRRSPTSHMVQDVPSAAFSFPSAGHGEFSLKSSGEEETDAKIDMSDAVVKLENFEDASSFFAPPEVRNMSLTVGPSIQEESRQHDKLVDVSAKHKLVSERNFDRFQITSALDDSFGAEFFNLQADYFQLANFRECELRASEFQRLASDLHSKHEISIECHDAALDALLLAAECYINPFFMTSSRATFKIPRSMDMSRIKINESNDVLESKKLLSNSSNLESMAHLEKKRDKVVLQLLLEAAQLDRNYWEKLSGNELGYKYSELSDGFIKLFPADIKSTDAITLVRLNQALLCEFLIRQLQKDQHMMHEVLIQCLLFLLESATTLSCDPDNVIDIIFRSAESLNEVIMSSHHSKEWNSQSNLEKIRQVQRHWILLQKLIIASSGCGQHSELKFSLSSGHHTSCLVPFSAWIQRISTFSVSAVPLVRFLGWMAVSRYARQYVKGQSFLASELSQLTCLLAIFADDLSTVSKFVNKKEDDVNIGDSPISLESTIKVCDGGDQNGIQSLDAIYPDLCRWFPNIRKQFESFGETILEAVSLQLRSLSSAVLPDILCWFSESCLSPFCQKDSSVSPTYANSLKGYIGKNAKSIILYILESIVVEHMHAMVHEIPRLVHVLISLCKAAYSDVLFLDSVMRLLNPIILYSMKKFSEEALLTDDSCVNFESLCFGELFNEIAEEREVGAHSSGKLCKRPLIIFVLASLLPDFSLQRRKDALQFLLVWADFTASESTASFHDYLCAFQCMLDRCKLLLSQSLSKYGTIPLQLPETVGTGTSLSDDGSSKSNMWFLNDILCVELPIEAAEDVGTNALTLGKKINNLSVEEIKEFTKHLEYLIEKLCLTVENCWMFHHQLTKKLVILAAECFIYSRCLSSLIENSHHSEYAVNADPEAFKSVDQHLESWRVGLHGLGELLLVILQSSCWVVASLMLNCLLAVPNGFPMNAIIGNICLAIMRFSISAPKISWRLQTDKWLNIIFTRGAYNFHEIETSIVELFSVMLTHHEPEQRLIALKHLGKLVGQDVGGDAVVVFSKTCNKLVSPTTITSIPESILSSLISSTWDYVTLLATSETSFPLRTRAMALLVDYIPFVNRDQLQTFLACLDTVIHDLGKLSQPSLDGPLFQLSLALIACACLYSSEEDIRLIPENIWMNIETLGSTKNGSVILLVLSPTIV</sequence>
<feature type="region of interest" description="Disordered" evidence="1">
    <location>
        <begin position="229"/>
        <end position="248"/>
    </location>
</feature>
<protein>
    <submittedName>
        <fullName evidence="2">Uncharacterized protein</fullName>
    </submittedName>
</protein>
<gene>
    <name evidence="2" type="ORF">SAY87_003722</name>
</gene>
<name>A0AAN7KJU4_9MYRT</name>
<evidence type="ECO:0000313" key="3">
    <source>
        <dbReference type="Proteomes" id="UP001345219"/>
    </source>
</evidence>
<reference evidence="2 3" key="1">
    <citation type="journal article" date="2023" name="Hortic Res">
        <title>Pangenome of water caltrop reveals structural variations and asymmetric subgenome divergence after allopolyploidization.</title>
        <authorList>
            <person name="Zhang X."/>
            <person name="Chen Y."/>
            <person name="Wang L."/>
            <person name="Yuan Y."/>
            <person name="Fang M."/>
            <person name="Shi L."/>
            <person name="Lu R."/>
            <person name="Comes H.P."/>
            <person name="Ma Y."/>
            <person name="Chen Y."/>
            <person name="Huang G."/>
            <person name="Zhou Y."/>
            <person name="Zheng Z."/>
            <person name="Qiu Y."/>
        </authorList>
    </citation>
    <scope>NUCLEOTIDE SEQUENCE [LARGE SCALE GENOMIC DNA]</scope>
    <source>
        <tissue evidence="2">Roots</tissue>
    </source>
</reference>
<dbReference type="Proteomes" id="UP001345219">
    <property type="component" value="Chromosome 3"/>
</dbReference>
<evidence type="ECO:0000313" key="2">
    <source>
        <dbReference type="EMBL" id="KAK4768581.1"/>
    </source>
</evidence>
<keyword evidence="3" id="KW-1185">Reference proteome</keyword>
<evidence type="ECO:0000256" key="1">
    <source>
        <dbReference type="SAM" id="MobiDB-lite"/>
    </source>
</evidence>
<dbReference type="EMBL" id="JAXIOK010000006">
    <property type="protein sequence ID" value="KAK4768581.1"/>
    <property type="molecule type" value="Genomic_DNA"/>
</dbReference>
<comment type="caution">
    <text evidence="2">The sequence shown here is derived from an EMBL/GenBank/DDBJ whole genome shotgun (WGS) entry which is preliminary data.</text>
</comment>
<dbReference type="PANTHER" id="PTHR35833:SF1">
    <property type="entry name" value="GALACTOSE-BINDING DOMAIN-CONTAINING PROTEIN"/>
    <property type="match status" value="1"/>
</dbReference>
<accession>A0AAN7KJU4</accession>
<dbReference type="PANTHER" id="PTHR35833">
    <property type="entry name" value="GALACTOSE-BINDING DOMAIN-LIKE, ARMADILLO-TYPE FOLD PROTEIN-RELATED"/>
    <property type="match status" value="1"/>
</dbReference>
<dbReference type="SUPFAM" id="SSF49785">
    <property type="entry name" value="Galactose-binding domain-like"/>
    <property type="match status" value="1"/>
</dbReference>
<organism evidence="2 3">
    <name type="scientific">Trapa incisa</name>
    <dbReference type="NCBI Taxonomy" id="236973"/>
    <lineage>
        <taxon>Eukaryota</taxon>
        <taxon>Viridiplantae</taxon>
        <taxon>Streptophyta</taxon>
        <taxon>Embryophyta</taxon>
        <taxon>Tracheophyta</taxon>
        <taxon>Spermatophyta</taxon>
        <taxon>Magnoliopsida</taxon>
        <taxon>eudicotyledons</taxon>
        <taxon>Gunneridae</taxon>
        <taxon>Pentapetalae</taxon>
        <taxon>rosids</taxon>
        <taxon>malvids</taxon>
        <taxon>Myrtales</taxon>
        <taxon>Lythraceae</taxon>
        <taxon>Trapa</taxon>
    </lineage>
</organism>
<dbReference type="InterPro" id="IPR008979">
    <property type="entry name" value="Galactose-bd-like_sf"/>
</dbReference>